<feature type="repeat" description="NHL" evidence="2">
    <location>
        <begin position="108"/>
        <end position="142"/>
    </location>
</feature>
<keyword evidence="4" id="KW-1185">Reference proteome</keyword>
<dbReference type="PROSITE" id="PS51125">
    <property type="entry name" value="NHL"/>
    <property type="match status" value="1"/>
</dbReference>
<comment type="caution">
    <text evidence="3">The sequence shown here is derived from an EMBL/GenBank/DDBJ whole genome shotgun (WGS) entry which is preliminary data.</text>
</comment>
<dbReference type="Proteomes" id="UP001596989">
    <property type="component" value="Unassembled WGS sequence"/>
</dbReference>
<evidence type="ECO:0000313" key="3">
    <source>
        <dbReference type="EMBL" id="MFD0962056.1"/>
    </source>
</evidence>
<dbReference type="PANTHER" id="PTHR24104:SF25">
    <property type="entry name" value="PROTEIN LIN-41"/>
    <property type="match status" value="1"/>
</dbReference>
<name>A0ABW3HWX0_9BACL</name>
<dbReference type="InterPro" id="IPR001258">
    <property type="entry name" value="NHL_repeat"/>
</dbReference>
<dbReference type="Gene3D" id="1.25.40.10">
    <property type="entry name" value="Tetratricopeptide repeat domain"/>
    <property type="match status" value="1"/>
</dbReference>
<gene>
    <name evidence="3" type="ORF">ACFQ2I_22195</name>
</gene>
<protein>
    <submittedName>
        <fullName evidence="3">Tetratricopeptide repeat protein</fullName>
    </submittedName>
</protein>
<dbReference type="RefSeq" id="WP_377568197.1">
    <property type="nucleotide sequence ID" value="NZ_JBHTJZ010000070.1"/>
</dbReference>
<dbReference type="PANTHER" id="PTHR24104">
    <property type="entry name" value="E3 UBIQUITIN-PROTEIN LIGASE NHLRC1-RELATED"/>
    <property type="match status" value="1"/>
</dbReference>
<evidence type="ECO:0000313" key="4">
    <source>
        <dbReference type="Proteomes" id="UP001596989"/>
    </source>
</evidence>
<evidence type="ECO:0000256" key="1">
    <source>
        <dbReference type="ARBA" id="ARBA00022737"/>
    </source>
</evidence>
<dbReference type="Pfam" id="PF13414">
    <property type="entry name" value="TPR_11"/>
    <property type="match status" value="1"/>
</dbReference>
<sequence length="501" mass="55891">MGSGSIRAGIGILVIFILALLYPHRVGAEGPYEGYIYNSLEQAAGSVNGYLYQDSIDGYGMASGPFKNPQDLFVAQDDTLYIADSGNNRIVHMTVRKEVLRVYGDDEGPGLLNNPRGMFVAEDGTLYVADTGNNRIALFSGSGQFERDFPVPDTTLLGEGFSYHPIKLAVDKRGYMIVVSEGFSQGLIQLTPDGEFAGFFGANHLPFSLSRLLVNVLTTEEQKASIARERPPEFSNLYQDKKGFIYTTSLGIPYNQVKRLSAVGVDTLNNASDGKESGWFGGDSKVRYGDLRMRKENYISQYDAFHDVTVSDDGMITALDRTTGKAYQYNSEGDLLFIFGGLGSQNGLFQSPVSIAETSDGMIYIADSARSRIDRFYPTPFSRKVHEATSLYTAGHYEQSMEPWQEVIRLSSNYELAYLNIGKALYKQKKFREAMSYFRLAGSRADYSKAFLEYRTAWLRDHFLQVVAGLFALYIAWKLARFKYRLARAGRTGRETEEGVN</sequence>
<dbReference type="EMBL" id="JBHTJZ010000070">
    <property type="protein sequence ID" value="MFD0962056.1"/>
    <property type="molecule type" value="Genomic_DNA"/>
</dbReference>
<dbReference type="CDD" id="cd05819">
    <property type="entry name" value="NHL"/>
    <property type="match status" value="1"/>
</dbReference>
<dbReference type="InterPro" id="IPR011990">
    <property type="entry name" value="TPR-like_helical_dom_sf"/>
</dbReference>
<dbReference type="SUPFAM" id="SSF48452">
    <property type="entry name" value="TPR-like"/>
    <property type="match status" value="1"/>
</dbReference>
<dbReference type="SUPFAM" id="SSF63829">
    <property type="entry name" value="Calcium-dependent phosphotriesterase"/>
    <property type="match status" value="2"/>
</dbReference>
<evidence type="ECO:0000256" key="2">
    <source>
        <dbReference type="PROSITE-ProRule" id="PRU00504"/>
    </source>
</evidence>
<keyword evidence="1" id="KW-0677">Repeat</keyword>
<proteinExistence type="predicted"/>
<reference evidence="4" key="1">
    <citation type="journal article" date="2019" name="Int. J. Syst. Evol. Microbiol.">
        <title>The Global Catalogue of Microorganisms (GCM) 10K type strain sequencing project: providing services to taxonomists for standard genome sequencing and annotation.</title>
        <authorList>
            <consortium name="The Broad Institute Genomics Platform"/>
            <consortium name="The Broad Institute Genome Sequencing Center for Infectious Disease"/>
            <person name="Wu L."/>
            <person name="Ma J."/>
        </authorList>
    </citation>
    <scope>NUCLEOTIDE SEQUENCE [LARGE SCALE GENOMIC DNA]</scope>
    <source>
        <strain evidence="4">CCUG 59129</strain>
    </source>
</reference>
<dbReference type="Gene3D" id="2.120.10.30">
    <property type="entry name" value="TolB, C-terminal domain"/>
    <property type="match status" value="1"/>
</dbReference>
<organism evidence="3 4">
    <name type="scientific">Paenibacillus chungangensis</name>
    <dbReference type="NCBI Taxonomy" id="696535"/>
    <lineage>
        <taxon>Bacteria</taxon>
        <taxon>Bacillati</taxon>
        <taxon>Bacillota</taxon>
        <taxon>Bacilli</taxon>
        <taxon>Bacillales</taxon>
        <taxon>Paenibacillaceae</taxon>
        <taxon>Paenibacillus</taxon>
    </lineage>
</organism>
<dbReference type="InterPro" id="IPR011042">
    <property type="entry name" value="6-blade_b-propeller_TolB-like"/>
</dbReference>
<dbReference type="InterPro" id="IPR050952">
    <property type="entry name" value="TRIM-NHL_E3_ligases"/>
</dbReference>
<dbReference type="Pfam" id="PF01436">
    <property type="entry name" value="NHL"/>
    <property type="match status" value="1"/>
</dbReference>
<accession>A0ABW3HWX0</accession>